<keyword evidence="1" id="KW-1133">Transmembrane helix</keyword>
<accession>A0A061QYN7</accession>
<protein>
    <submittedName>
        <fullName evidence="3">Presqualene diphosphate phosphatase-like</fullName>
    </submittedName>
</protein>
<organism evidence="3">
    <name type="scientific">Tetraselmis sp. GSL018</name>
    <dbReference type="NCBI Taxonomy" id="582737"/>
    <lineage>
        <taxon>Eukaryota</taxon>
        <taxon>Viridiplantae</taxon>
        <taxon>Chlorophyta</taxon>
        <taxon>core chlorophytes</taxon>
        <taxon>Chlorodendrophyceae</taxon>
        <taxon>Chlorodendrales</taxon>
        <taxon>Chlorodendraceae</taxon>
        <taxon>Tetraselmis</taxon>
    </lineage>
</organism>
<dbReference type="Gene3D" id="1.20.144.10">
    <property type="entry name" value="Phosphatidic acid phosphatase type 2/haloperoxidase"/>
    <property type="match status" value="1"/>
</dbReference>
<sequence>MLDLAAVGLLKTVIRRKRPAYNDSVDFITVAAIDAFSFPSGHSSRATLIACLAAMYFSDRPVLRMAVVVWAAAVAASRVILGRHYVFDVLGGLLLALGVTAVVTQGRWSADSLVVTGLVMEDVSQKLSCIAASWGIWGD</sequence>
<dbReference type="InterPro" id="IPR036938">
    <property type="entry name" value="PAP2/HPO_sf"/>
</dbReference>
<dbReference type="InterPro" id="IPR000326">
    <property type="entry name" value="PAP2/HPO"/>
</dbReference>
<dbReference type="Pfam" id="PF01569">
    <property type="entry name" value="PAP2"/>
    <property type="match status" value="1"/>
</dbReference>
<keyword evidence="1" id="KW-0812">Transmembrane</keyword>
<feature type="domain" description="Phosphatidic acid phosphatase type 2/haloperoxidase" evidence="2">
    <location>
        <begin position="1"/>
        <end position="104"/>
    </location>
</feature>
<reference evidence="3" key="1">
    <citation type="submission" date="2014-05" db="EMBL/GenBank/DDBJ databases">
        <title>The transcriptome of the halophilic microalga Tetraselmis sp. GSL018 isolated from the Great Salt Lake, Utah.</title>
        <authorList>
            <person name="Jinkerson R.E."/>
            <person name="D'Adamo S."/>
            <person name="Posewitz M.C."/>
        </authorList>
    </citation>
    <scope>NUCLEOTIDE SEQUENCE</scope>
    <source>
        <strain evidence="3">GSL018</strain>
    </source>
</reference>
<gene>
    <name evidence="3" type="ORF">TSPGSL018_15262</name>
</gene>
<dbReference type="SUPFAM" id="SSF48317">
    <property type="entry name" value="Acid phosphatase/Vanadium-dependent haloperoxidase"/>
    <property type="match status" value="1"/>
</dbReference>
<proteinExistence type="predicted"/>
<dbReference type="AlphaFoldDB" id="A0A061QYN7"/>
<name>A0A061QYN7_9CHLO</name>
<evidence type="ECO:0000313" key="3">
    <source>
        <dbReference type="EMBL" id="JAC65787.1"/>
    </source>
</evidence>
<evidence type="ECO:0000256" key="1">
    <source>
        <dbReference type="SAM" id="Phobius"/>
    </source>
</evidence>
<dbReference type="SMART" id="SM00014">
    <property type="entry name" value="acidPPc"/>
    <property type="match status" value="1"/>
</dbReference>
<dbReference type="GO" id="GO:0042392">
    <property type="term" value="F:sphingosine-1-phosphate phosphatase activity"/>
    <property type="evidence" value="ECO:0007669"/>
    <property type="project" value="TreeGrafter"/>
</dbReference>
<dbReference type="PANTHER" id="PTHR14969">
    <property type="entry name" value="SPHINGOSINE-1-PHOSPHATE PHOSPHOHYDROLASE"/>
    <property type="match status" value="1"/>
</dbReference>
<evidence type="ECO:0000259" key="2">
    <source>
        <dbReference type="SMART" id="SM00014"/>
    </source>
</evidence>
<feature type="transmembrane region" description="Helical" evidence="1">
    <location>
        <begin position="86"/>
        <end position="104"/>
    </location>
</feature>
<feature type="transmembrane region" description="Helical" evidence="1">
    <location>
        <begin position="62"/>
        <end position="80"/>
    </location>
</feature>
<dbReference type="PANTHER" id="PTHR14969:SF13">
    <property type="entry name" value="AT30094P"/>
    <property type="match status" value="1"/>
</dbReference>
<keyword evidence="1" id="KW-0472">Membrane</keyword>
<dbReference type="EMBL" id="GBEZ01020922">
    <property type="protein sequence ID" value="JAC65787.1"/>
    <property type="molecule type" value="Transcribed_RNA"/>
</dbReference>